<reference evidence="2" key="1">
    <citation type="submission" date="2021-08" db="EMBL/GenBank/DDBJ databases">
        <title>Hoeflea bacterium WL0058 sp. nov., isolated from the sediment.</title>
        <authorList>
            <person name="Wang L."/>
            <person name="Zhang D."/>
        </authorList>
    </citation>
    <scope>NUCLEOTIDE SEQUENCE</scope>
    <source>
        <strain evidence="2">WL0058</strain>
    </source>
</reference>
<dbReference type="Gene3D" id="2.20.110.10">
    <property type="entry name" value="Histone H3 K4-specific methyltransferase SET7/9 N-terminal domain"/>
    <property type="match status" value="3"/>
</dbReference>
<accession>A0AAE2ZJM8</accession>
<keyword evidence="1" id="KW-0677">Repeat</keyword>
<keyword evidence="3" id="KW-1185">Reference proteome</keyword>
<dbReference type="Proteomes" id="UP001196509">
    <property type="component" value="Unassembled WGS sequence"/>
</dbReference>
<proteinExistence type="predicted"/>
<dbReference type="PANTHER" id="PTHR23084:SF263">
    <property type="entry name" value="MORN REPEAT-CONTAINING PROTEIN 1"/>
    <property type="match status" value="1"/>
</dbReference>
<dbReference type="SUPFAM" id="SSF82185">
    <property type="entry name" value="Histone H3 K4-specific methyltransferase SET7/9 N-terminal domain"/>
    <property type="match status" value="2"/>
</dbReference>
<sequence>MSANFEIRPGFSPIRIIGALLALIVTACASGTVYAADITLAGNQIRITGDIEVGDADAFLEILDSAKSSPPKLVRLASDGGRTYVALRIGNAIRERGLDTYAEGRCASSCGLIWLGGVERYIQDGARVGFHNSYDKNTRKAQGNALVGFYMTGLGFGHEATLFVTEADADDLKWLDKKSARETGIEFEQKTIPATFATPSIVPVPVARPTPGTVTFEDGRRYSGDLSDGVPYGLGTMIWPNGDTYHGYWKKGRRDGSGMMITVNDGIYEGTWKGDRKHGRGKERADWGSYSGEYRFGKWRGSGVLEVNGAYRYRGEFRHDRADGDGQLELADGSKYFGSFKRGLFHGDGRLIGSGKPYYSGGWKAGLRDGNGFETYPDGFSYSGSWNKGERHGPGVLAYPDRRILKATWKSGLKEGEATLITPGKPSMEIDYSGGLRHTRDFDQSAPQ</sequence>
<dbReference type="AlphaFoldDB" id="A0AAE2ZJM8"/>
<dbReference type="EMBL" id="JAICBX010000002">
    <property type="protein sequence ID" value="MBW8638029.1"/>
    <property type="molecule type" value="Genomic_DNA"/>
</dbReference>
<dbReference type="PANTHER" id="PTHR23084">
    <property type="entry name" value="PHOSPHATIDYLINOSITOL-4-PHOSPHATE 5-KINASE RELATED"/>
    <property type="match status" value="1"/>
</dbReference>
<comment type="caution">
    <text evidence="2">The sequence shown here is derived from an EMBL/GenBank/DDBJ whole genome shotgun (WGS) entry which is preliminary data.</text>
</comment>
<dbReference type="Gene3D" id="3.90.226.10">
    <property type="entry name" value="2-enoyl-CoA Hydratase, Chain A, domain 1"/>
    <property type="match status" value="1"/>
</dbReference>
<protein>
    <recommendedName>
        <fullName evidence="4">MORN repeat protein</fullName>
    </recommendedName>
</protein>
<evidence type="ECO:0008006" key="4">
    <source>
        <dbReference type="Google" id="ProtNLM"/>
    </source>
</evidence>
<dbReference type="SMART" id="SM00698">
    <property type="entry name" value="MORN"/>
    <property type="match status" value="8"/>
</dbReference>
<organism evidence="2 3">
    <name type="scientific">Flavimaribacter sediminis</name>
    <dbReference type="NCBI Taxonomy" id="2865987"/>
    <lineage>
        <taxon>Bacteria</taxon>
        <taxon>Pseudomonadati</taxon>
        <taxon>Pseudomonadota</taxon>
        <taxon>Alphaproteobacteria</taxon>
        <taxon>Hyphomicrobiales</taxon>
        <taxon>Rhizobiaceae</taxon>
        <taxon>Flavimaribacter</taxon>
    </lineage>
</organism>
<dbReference type="InterPro" id="IPR029045">
    <property type="entry name" value="ClpP/crotonase-like_dom_sf"/>
</dbReference>
<evidence type="ECO:0000313" key="3">
    <source>
        <dbReference type="Proteomes" id="UP001196509"/>
    </source>
</evidence>
<evidence type="ECO:0000256" key="1">
    <source>
        <dbReference type="ARBA" id="ARBA00022737"/>
    </source>
</evidence>
<dbReference type="RefSeq" id="WP_220228694.1">
    <property type="nucleotide sequence ID" value="NZ_JAICBX010000002.1"/>
</dbReference>
<name>A0AAE2ZJM8_9HYPH</name>
<dbReference type="SUPFAM" id="SSF52096">
    <property type="entry name" value="ClpP/crotonase"/>
    <property type="match status" value="1"/>
</dbReference>
<dbReference type="InterPro" id="IPR003409">
    <property type="entry name" value="MORN"/>
</dbReference>
<evidence type="ECO:0000313" key="2">
    <source>
        <dbReference type="EMBL" id="MBW8638029.1"/>
    </source>
</evidence>
<gene>
    <name evidence="2" type="ORF">K1W69_12605</name>
</gene>
<dbReference type="Pfam" id="PF02493">
    <property type="entry name" value="MORN"/>
    <property type="match status" value="8"/>
</dbReference>